<evidence type="ECO:0000313" key="1">
    <source>
        <dbReference type="EMBL" id="ASU24076.1"/>
    </source>
</evidence>
<evidence type="ECO:0008006" key="3">
    <source>
        <dbReference type="Google" id="ProtNLM"/>
    </source>
</evidence>
<proteinExistence type="predicted"/>
<dbReference type="AlphaFoldDB" id="A0A223N343"/>
<gene>
    <name evidence="1" type="ORF">CCZ37_16210</name>
</gene>
<dbReference type="EMBL" id="CP022742">
    <property type="protein sequence ID" value="ASU24076.1"/>
    <property type="molecule type" value="Genomic_DNA"/>
</dbReference>
<protein>
    <recommendedName>
        <fullName evidence="3">DUF2971 domain-containing protein</fullName>
    </recommendedName>
</protein>
<dbReference type="InterPro" id="IPR021352">
    <property type="entry name" value="DUF2971"/>
</dbReference>
<sequence length="250" mass="29275">MIRKVEDNCINIENLDQKIYRVFSYDRFEQLINDQELVLVKPPMWEDPFENFFFKAEVDCGNNEVATLDNLAKDWYGQCWTTEKDTDAMWRIYSHDKQGVRVSTTIRKLFEPIFNSREDYRGLCYFIGKLNYWSESDIFGFLSNITFTSLAMGGQNDNFAELLCIKRPEFSHEHEVRLLANDFDETRGSNGLYRIPFDTDLLLDEICIDPRLSSVDANGLMTKIKALGVKTQIIQSPLYKLKNMPRIKLE</sequence>
<dbReference type="Proteomes" id="UP000215148">
    <property type="component" value="Chromosome 2"/>
</dbReference>
<keyword evidence="2" id="KW-1185">Reference proteome</keyword>
<name>A0A223N343_9VIBR</name>
<dbReference type="Pfam" id="PF11185">
    <property type="entry name" value="DUF2971"/>
    <property type="match status" value="1"/>
</dbReference>
<reference evidence="1 2" key="1">
    <citation type="submission" date="2017-08" db="EMBL/GenBank/DDBJ databases">
        <title>The Vibrio qinghaiensis sp.-Q67 is a luminous bacteria isolated firstly from Qinghai lake, Qinghai province, China, which has been proved to be very sensitive to detect environmental and food pollutants. Therefore, complete genome analysis of V. qinghaiensis sp.-Q67 highlights the potential application of this strain on detection of hazards in the contaminated environments.</title>
        <authorList>
            <person name="Gong L."/>
        </authorList>
    </citation>
    <scope>NUCLEOTIDE SEQUENCE [LARGE SCALE GENOMIC DNA]</scope>
    <source>
        <strain evidence="1 2">Q67</strain>
    </source>
</reference>
<organism evidence="1 2">
    <name type="scientific">Vibrio qinghaiensis</name>
    <dbReference type="NCBI Taxonomy" id="2025808"/>
    <lineage>
        <taxon>Bacteria</taxon>
        <taxon>Pseudomonadati</taxon>
        <taxon>Pseudomonadota</taxon>
        <taxon>Gammaproteobacteria</taxon>
        <taxon>Vibrionales</taxon>
        <taxon>Vibrionaceae</taxon>
        <taxon>Vibrio</taxon>
    </lineage>
</organism>
<evidence type="ECO:0000313" key="2">
    <source>
        <dbReference type="Proteomes" id="UP000215148"/>
    </source>
</evidence>
<accession>A0A223N343</accession>
<dbReference type="KEGG" id="vqi:CCZ37_16210"/>
<dbReference type="RefSeq" id="WP_094501545.1">
    <property type="nucleotide sequence ID" value="NZ_CAWNHI010000002.1"/>
</dbReference>